<dbReference type="InterPro" id="IPR002942">
    <property type="entry name" value="S4_RNA-bd"/>
</dbReference>
<evidence type="ECO:0000256" key="1">
    <source>
        <dbReference type="PROSITE-ProRule" id="PRU00182"/>
    </source>
</evidence>
<protein>
    <submittedName>
        <fullName evidence="3">RNA-binding S4 domain-containing protein</fullName>
    </submittedName>
</protein>
<keyword evidence="1" id="KW-0694">RNA-binding</keyword>
<comment type="caution">
    <text evidence="3">The sequence shown here is derived from an EMBL/GenBank/DDBJ whole genome shotgun (WGS) entry which is preliminary data.</text>
</comment>
<reference evidence="3 4" key="1">
    <citation type="journal article" date="2023" name="J. Phycol.">
        <title>Chrysosporum ovalisporum is synonymous with the true-branching cyanobacterium Umezakia natans (Nostocales/Aphanizomenonaceae).</title>
        <authorList>
            <person name="McGregor G.B."/>
            <person name="Sendall B.C."/>
            <person name="Niiyama Y."/>
            <person name="Tuji A."/>
            <person name="Willis A."/>
        </authorList>
    </citation>
    <scope>NUCLEOTIDE SEQUENCE [LARGE SCALE GENOMIC DNA]</scope>
    <source>
        <strain evidence="3 4">ANA360D</strain>
    </source>
</reference>
<sequence length="60" mass="6528">MIKLDQFLKLMGVAPTGGQAKLIIIDGGVKVNGIVETRRGRKLFLGDKVTVEGKTFEVQI</sequence>
<dbReference type="AlphaFoldDB" id="A0AA43KCB5"/>
<dbReference type="CDD" id="cd00165">
    <property type="entry name" value="S4"/>
    <property type="match status" value="1"/>
</dbReference>
<dbReference type="EMBL" id="JANQDH010000090">
    <property type="protein sequence ID" value="MDH6061394.1"/>
    <property type="molecule type" value="Genomic_DNA"/>
</dbReference>
<dbReference type="SUPFAM" id="SSF55174">
    <property type="entry name" value="Alpha-L RNA-binding motif"/>
    <property type="match status" value="1"/>
</dbReference>
<dbReference type="Pfam" id="PF13275">
    <property type="entry name" value="S4_2"/>
    <property type="match status" value="1"/>
</dbReference>
<dbReference type="RefSeq" id="WP_280655365.1">
    <property type="nucleotide sequence ID" value="NZ_JANQDH010000090.1"/>
</dbReference>
<evidence type="ECO:0000259" key="2">
    <source>
        <dbReference type="SMART" id="SM00363"/>
    </source>
</evidence>
<evidence type="ECO:0000313" key="4">
    <source>
        <dbReference type="Proteomes" id="UP001159387"/>
    </source>
</evidence>
<proteinExistence type="predicted"/>
<gene>
    <name evidence="3" type="ORF">NWP17_13270</name>
</gene>
<accession>A0AA43KCB5</accession>
<dbReference type="Proteomes" id="UP001159387">
    <property type="component" value="Unassembled WGS sequence"/>
</dbReference>
<dbReference type="SMART" id="SM00363">
    <property type="entry name" value="S4"/>
    <property type="match status" value="1"/>
</dbReference>
<dbReference type="Gene3D" id="3.10.290.10">
    <property type="entry name" value="RNA-binding S4 domain"/>
    <property type="match status" value="1"/>
</dbReference>
<name>A0AA43KCB5_9CYAN</name>
<feature type="domain" description="RNA-binding S4" evidence="2">
    <location>
        <begin position="2"/>
        <end position="59"/>
    </location>
</feature>
<dbReference type="InterPro" id="IPR036986">
    <property type="entry name" value="S4_RNA-bd_sf"/>
</dbReference>
<dbReference type="GO" id="GO:0003723">
    <property type="term" value="F:RNA binding"/>
    <property type="evidence" value="ECO:0007669"/>
    <property type="project" value="UniProtKB-KW"/>
</dbReference>
<organism evidence="3 4">
    <name type="scientific">Chrysosporum bergii ANA360D</name>
    <dbReference type="NCBI Taxonomy" id="617107"/>
    <lineage>
        <taxon>Bacteria</taxon>
        <taxon>Bacillati</taxon>
        <taxon>Cyanobacteriota</taxon>
        <taxon>Cyanophyceae</taxon>
        <taxon>Nostocales</taxon>
        <taxon>Nodulariaceae</taxon>
        <taxon>Chrysosporum</taxon>
    </lineage>
</organism>
<keyword evidence="4" id="KW-1185">Reference proteome</keyword>
<dbReference type="PROSITE" id="PS50889">
    <property type="entry name" value="S4"/>
    <property type="match status" value="1"/>
</dbReference>
<evidence type="ECO:0000313" key="3">
    <source>
        <dbReference type="EMBL" id="MDH6061394.1"/>
    </source>
</evidence>